<evidence type="ECO:0000313" key="13">
    <source>
        <dbReference type="EMBL" id="WTW62962.1"/>
    </source>
</evidence>
<comment type="subcellular location">
    <subcellularLocation>
        <location evidence="1">Cytoplasm</location>
    </subcellularLocation>
</comment>
<comment type="similarity">
    <text evidence="2">Belongs to the methyltransferase superfamily. L-isoaspartyl/D-aspartyl protein methyltransferase family.</text>
</comment>
<dbReference type="Gene3D" id="3.40.50.150">
    <property type="entry name" value="Vaccinia Virus protein VP39"/>
    <property type="match status" value="1"/>
</dbReference>
<keyword evidence="6 13" id="KW-0489">Methyltransferase</keyword>
<keyword evidence="7" id="KW-0808">Transferase</keyword>
<sequence length="378" mass="42378">MDHRDVCRQALAAKGVFREPWLMDAFDAVDREDFVPLRAWVPEQDEDGRYRFIDRDADQAAWRRAVWDHHRSVVTQMDDGRTPPTGPASGDFSSSVSAPDIVFEKLSHLELGPHHTVLDVGYGSGCHTAYLCERVGSDRVTGVEVDQDLADRGAANLKRAGYTPHLLCGDGLLGVPERAPYDRIISTASLRTVPRTWIGHVREGGLILTPFGTAYENAGLLKLRVTRGRAEGRFVGGASYMWMRGQRPGRALNVPDDESARRTSPIDPYDVLQGPYVQNFAIGLQVPDVSYSHRGQGDDRKVQFVDQSGTSVAIVRYADWWEGDAVRVWGPRDLWGEVVKSFTWFQRERRPDITRFGVTVDAEGQRFWLDEPSRPVAS</sequence>
<keyword evidence="8" id="KW-0949">S-adenosyl-L-methionine</keyword>
<dbReference type="CDD" id="cd02440">
    <property type="entry name" value="AdoMet_MTases"/>
    <property type="match status" value="1"/>
</dbReference>
<dbReference type="Pfam" id="PF01135">
    <property type="entry name" value="PCMT"/>
    <property type="match status" value="1"/>
</dbReference>
<evidence type="ECO:0000256" key="3">
    <source>
        <dbReference type="ARBA" id="ARBA00011890"/>
    </source>
</evidence>
<dbReference type="AlphaFoldDB" id="A0AAU2V676"/>
<dbReference type="SUPFAM" id="SSF53335">
    <property type="entry name" value="S-adenosyl-L-methionine-dependent methyltransferases"/>
    <property type="match status" value="1"/>
</dbReference>
<dbReference type="EMBL" id="CP108318">
    <property type="protein sequence ID" value="WTW62962.1"/>
    <property type="molecule type" value="Genomic_DNA"/>
</dbReference>
<evidence type="ECO:0000256" key="2">
    <source>
        <dbReference type="ARBA" id="ARBA00005369"/>
    </source>
</evidence>
<evidence type="ECO:0000256" key="6">
    <source>
        <dbReference type="ARBA" id="ARBA00022603"/>
    </source>
</evidence>
<dbReference type="EC" id="2.1.1.77" evidence="3"/>
<evidence type="ECO:0000256" key="10">
    <source>
        <dbReference type="ARBA" id="ARBA00031323"/>
    </source>
</evidence>
<name>A0AAU2V676_9ACTN</name>
<evidence type="ECO:0000256" key="9">
    <source>
        <dbReference type="ARBA" id="ARBA00030757"/>
    </source>
</evidence>
<dbReference type="PANTHER" id="PTHR11579:SF0">
    <property type="entry name" value="PROTEIN-L-ISOASPARTATE(D-ASPARTATE) O-METHYLTRANSFERASE"/>
    <property type="match status" value="1"/>
</dbReference>
<dbReference type="InterPro" id="IPR029063">
    <property type="entry name" value="SAM-dependent_MTases_sf"/>
</dbReference>
<accession>A0AAU2V676</accession>
<feature type="region of interest" description="Disordered" evidence="12">
    <location>
        <begin position="75"/>
        <end position="95"/>
    </location>
</feature>
<keyword evidence="5" id="KW-0963">Cytoplasm</keyword>
<reference evidence="13" key="1">
    <citation type="submission" date="2022-10" db="EMBL/GenBank/DDBJ databases">
        <title>The complete genomes of actinobacterial strains from the NBC collection.</title>
        <authorList>
            <person name="Joergensen T.S."/>
            <person name="Alvarez Arevalo M."/>
            <person name="Sterndorff E.B."/>
            <person name="Faurdal D."/>
            <person name="Vuksanovic O."/>
            <person name="Mourched A.-S."/>
            <person name="Charusanti P."/>
            <person name="Shaw S."/>
            <person name="Blin K."/>
            <person name="Weber T."/>
        </authorList>
    </citation>
    <scope>NUCLEOTIDE SEQUENCE</scope>
    <source>
        <strain evidence="13">NBC_00003</strain>
    </source>
</reference>
<evidence type="ECO:0000256" key="8">
    <source>
        <dbReference type="ARBA" id="ARBA00022691"/>
    </source>
</evidence>
<dbReference type="PROSITE" id="PS01279">
    <property type="entry name" value="PCMT"/>
    <property type="match status" value="1"/>
</dbReference>
<organism evidence="13">
    <name type="scientific">Streptomyces sp. NBC_00003</name>
    <dbReference type="NCBI Taxonomy" id="2903608"/>
    <lineage>
        <taxon>Bacteria</taxon>
        <taxon>Bacillati</taxon>
        <taxon>Actinomycetota</taxon>
        <taxon>Actinomycetes</taxon>
        <taxon>Kitasatosporales</taxon>
        <taxon>Streptomycetaceae</taxon>
        <taxon>Streptomyces</taxon>
    </lineage>
</organism>
<dbReference type="InterPro" id="IPR000682">
    <property type="entry name" value="PCMT"/>
</dbReference>
<gene>
    <name evidence="13" type="ORF">OG549_21175</name>
</gene>
<proteinExistence type="inferred from homology"/>
<evidence type="ECO:0000256" key="11">
    <source>
        <dbReference type="ARBA" id="ARBA00031350"/>
    </source>
</evidence>
<evidence type="ECO:0000256" key="5">
    <source>
        <dbReference type="ARBA" id="ARBA00022490"/>
    </source>
</evidence>
<dbReference type="GO" id="GO:0032259">
    <property type="term" value="P:methylation"/>
    <property type="evidence" value="ECO:0007669"/>
    <property type="project" value="UniProtKB-KW"/>
</dbReference>
<evidence type="ECO:0000256" key="7">
    <source>
        <dbReference type="ARBA" id="ARBA00022679"/>
    </source>
</evidence>
<evidence type="ECO:0000256" key="1">
    <source>
        <dbReference type="ARBA" id="ARBA00004496"/>
    </source>
</evidence>
<dbReference type="GO" id="GO:0005737">
    <property type="term" value="C:cytoplasm"/>
    <property type="evidence" value="ECO:0007669"/>
    <property type="project" value="UniProtKB-SubCell"/>
</dbReference>
<protein>
    <recommendedName>
        <fullName evidence="4">Protein-L-isoaspartate O-methyltransferase</fullName>
        <ecNumber evidence="3">2.1.1.77</ecNumber>
    </recommendedName>
    <alternativeName>
        <fullName evidence="11">L-isoaspartyl protein carboxyl methyltransferase</fullName>
    </alternativeName>
    <alternativeName>
        <fullName evidence="9">Protein L-isoaspartyl methyltransferase</fullName>
    </alternativeName>
    <alternativeName>
        <fullName evidence="10">Protein-beta-aspartate methyltransferase</fullName>
    </alternativeName>
</protein>
<dbReference type="PANTHER" id="PTHR11579">
    <property type="entry name" value="PROTEIN-L-ISOASPARTATE O-METHYLTRANSFERASE"/>
    <property type="match status" value="1"/>
</dbReference>
<evidence type="ECO:0000256" key="4">
    <source>
        <dbReference type="ARBA" id="ARBA00013346"/>
    </source>
</evidence>
<dbReference type="GO" id="GO:0004719">
    <property type="term" value="F:protein-L-isoaspartate (D-aspartate) O-methyltransferase activity"/>
    <property type="evidence" value="ECO:0007669"/>
    <property type="project" value="UniProtKB-EC"/>
</dbReference>
<evidence type="ECO:0000256" key="12">
    <source>
        <dbReference type="SAM" id="MobiDB-lite"/>
    </source>
</evidence>